<evidence type="ECO:0000256" key="6">
    <source>
        <dbReference type="SAM" id="SignalP"/>
    </source>
</evidence>
<keyword evidence="4" id="KW-0611">Plant defense</keyword>
<dbReference type="Proteomes" id="UP000596661">
    <property type="component" value="Chromosome 5"/>
</dbReference>
<evidence type="ECO:0000313" key="8">
    <source>
        <dbReference type="Proteomes" id="UP000596661"/>
    </source>
</evidence>
<dbReference type="Gramene" id="novel_model_5755_5bd9a17a">
    <property type="protein sequence ID" value="cds.novel_model_5755_5bd9a17a"/>
    <property type="gene ID" value="novel_gene_2962_5bd9a17a"/>
</dbReference>
<dbReference type="EMBL" id="UZAU01000550">
    <property type="status" value="NOT_ANNOTATED_CDS"/>
    <property type="molecule type" value="Genomic_DNA"/>
</dbReference>
<comment type="similarity">
    <text evidence="1">Belongs to the DEFL family.</text>
</comment>
<evidence type="ECO:0000256" key="3">
    <source>
        <dbReference type="ARBA" id="ARBA00022577"/>
    </source>
</evidence>
<keyword evidence="3" id="KW-0295">Fungicide</keyword>
<reference evidence="7" key="1">
    <citation type="submission" date="2018-11" db="EMBL/GenBank/DDBJ databases">
        <authorList>
            <person name="Grassa J C."/>
        </authorList>
    </citation>
    <scope>NUCLEOTIDE SEQUENCE [LARGE SCALE GENOMIC DNA]</scope>
</reference>
<evidence type="ECO:0000256" key="2">
    <source>
        <dbReference type="ARBA" id="ARBA00022529"/>
    </source>
</evidence>
<evidence type="ECO:0000256" key="4">
    <source>
        <dbReference type="ARBA" id="ARBA00022821"/>
    </source>
</evidence>
<dbReference type="PANTHER" id="PTHR48224:SF1">
    <property type="entry name" value="DEFENSIN-LIKE PROTEIN 270"/>
    <property type="match status" value="1"/>
</dbReference>
<name>A0A803R6S0_CANSA</name>
<dbReference type="GO" id="GO:0050832">
    <property type="term" value="P:defense response to fungus"/>
    <property type="evidence" value="ECO:0007669"/>
    <property type="project" value="UniProtKB-KW"/>
</dbReference>
<organism evidence="7 8">
    <name type="scientific">Cannabis sativa</name>
    <name type="common">Hemp</name>
    <name type="synonym">Marijuana</name>
    <dbReference type="NCBI Taxonomy" id="3483"/>
    <lineage>
        <taxon>Eukaryota</taxon>
        <taxon>Viridiplantae</taxon>
        <taxon>Streptophyta</taxon>
        <taxon>Embryophyta</taxon>
        <taxon>Tracheophyta</taxon>
        <taxon>Spermatophyta</taxon>
        <taxon>Magnoliopsida</taxon>
        <taxon>eudicotyledons</taxon>
        <taxon>Gunneridae</taxon>
        <taxon>Pentapetalae</taxon>
        <taxon>rosids</taxon>
        <taxon>fabids</taxon>
        <taxon>Rosales</taxon>
        <taxon>Cannabaceae</taxon>
        <taxon>Cannabis</taxon>
    </lineage>
</organism>
<feature type="chain" id="PRO_5030872490" evidence="6">
    <location>
        <begin position="28"/>
        <end position="80"/>
    </location>
</feature>
<dbReference type="PANTHER" id="PTHR48224">
    <property type="entry name" value="DEFENSIN-LIKE PROTEIN 270-RELATED"/>
    <property type="match status" value="1"/>
</dbReference>
<sequence length="80" mass="9001">MSSKHNMTIILLMVFLIFSLGVEEVRGADCVYIDRKCREKKECGAPCKAKNYSEFNVECVLDPSKSPSDSPYCCCLVDQI</sequence>
<evidence type="ECO:0000256" key="5">
    <source>
        <dbReference type="ARBA" id="ARBA00023157"/>
    </source>
</evidence>
<keyword evidence="8" id="KW-1185">Reference proteome</keyword>
<dbReference type="Pfam" id="PF25052">
    <property type="entry name" value="AtDEF-like"/>
    <property type="match status" value="1"/>
</dbReference>
<evidence type="ECO:0000256" key="1">
    <source>
        <dbReference type="ARBA" id="ARBA00006722"/>
    </source>
</evidence>
<dbReference type="AlphaFoldDB" id="A0A803R6S0"/>
<accession>A0A803R6S0</accession>
<protein>
    <submittedName>
        <fullName evidence="7">Uncharacterized protein</fullName>
    </submittedName>
</protein>
<dbReference type="EnsemblPlants" id="novel_model_5755_5bd9a17a">
    <property type="protein sequence ID" value="cds.novel_model_5755_5bd9a17a"/>
    <property type="gene ID" value="novel_gene_2962_5bd9a17a"/>
</dbReference>
<reference evidence="7" key="2">
    <citation type="submission" date="2021-03" db="UniProtKB">
        <authorList>
            <consortium name="EnsemblPlants"/>
        </authorList>
    </citation>
    <scope>IDENTIFICATION</scope>
</reference>
<proteinExistence type="inferred from homology"/>
<dbReference type="GO" id="GO:0031640">
    <property type="term" value="P:killing of cells of another organism"/>
    <property type="evidence" value="ECO:0007669"/>
    <property type="project" value="UniProtKB-KW"/>
</dbReference>
<keyword evidence="2" id="KW-0929">Antimicrobial</keyword>
<keyword evidence="5" id="KW-1015">Disulfide bond</keyword>
<keyword evidence="6" id="KW-0732">Signal</keyword>
<dbReference type="InterPro" id="IPR010851">
    <property type="entry name" value="DEFL"/>
</dbReference>
<evidence type="ECO:0000313" key="7">
    <source>
        <dbReference type="EnsemblPlants" id="cds.novel_model_5755_5bd9a17a"/>
    </source>
</evidence>
<feature type="signal peptide" evidence="6">
    <location>
        <begin position="1"/>
        <end position="27"/>
    </location>
</feature>